<protein>
    <recommendedName>
        <fullName evidence="9">Two-component transcriptional response regulator, LuxR family</fullName>
    </recommendedName>
</protein>
<evidence type="ECO:0000256" key="1">
    <source>
        <dbReference type="ARBA" id="ARBA00022553"/>
    </source>
</evidence>
<dbReference type="Gene3D" id="3.40.50.2300">
    <property type="match status" value="1"/>
</dbReference>
<dbReference type="InterPro" id="IPR039420">
    <property type="entry name" value="WalR-like"/>
</dbReference>
<dbReference type="SMART" id="SM00448">
    <property type="entry name" value="REC"/>
    <property type="match status" value="1"/>
</dbReference>
<evidence type="ECO:0000259" key="7">
    <source>
        <dbReference type="PROSITE" id="PS50110"/>
    </source>
</evidence>
<dbReference type="GO" id="GO:0003677">
    <property type="term" value="F:DNA binding"/>
    <property type="evidence" value="ECO:0007669"/>
    <property type="project" value="UniProtKB-KW"/>
</dbReference>
<dbReference type="SMART" id="SM00421">
    <property type="entry name" value="HTH_LUXR"/>
    <property type="match status" value="1"/>
</dbReference>
<dbReference type="InterPro" id="IPR016032">
    <property type="entry name" value="Sig_transdc_resp-reg_C-effctor"/>
</dbReference>
<dbReference type="CDD" id="cd17535">
    <property type="entry name" value="REC_NarL-like"/>
    <property type="match status" value="1"/>
</dbReference>
<sequence>MTIRVLLIDDHDLIRGGLRGAFERDGAFEVVDEAGDLRRGIAAAMSLKPDVIVIDVNLPDGNGLDAAKQLRTELPAVGIVVLTMYDDDEHLFAALEAQASAFVAKSAPTDEVLSAAKHAASSPHAFTAADLSGAMRRRMDPAKPRLSAREQEVLDLLGQGLTIPVLAKRLYISESTAKTYASKLYEKLGANNRSQALVEAVRLGLLKVPVHGR</sequence>
<keyword evidence="1 5" id="KW-0597">Phosphoprotein</keyword>
<evidence type="ECO:0000256" key="5">
    <source>
        <dbReference type="PROSITE-ProRule" id="PRU00169"/>
    </source>
</evidence>
<accession>A0A6J4LYK0</accession>
<evidence type="ECO:0000256" key="3">
    <source>
        <dbReference type="ARBA" id="ARBA00023125"/>
    </source>
</evidence>
<dbReference type="Pfam" id="PF00196">
    <property type="entry name" value="GerE"/>
    <property type="match status" value="1"/>
</dbReference>
<evidence type="ECO:0000259" key="6">
    <source>
        <dbReference type="PROSITE" id="PS50043"/>
    </source>
</evidence>
<dbReference type="PRINTS" id="PR00038">
    <property type="entry name" value="HTHLUXR"/>
</dbReference>
<dbReference type="InterPro" id="IPR011006">
    <property type="entry name" value="CheY-like_superfamily"/>
</dbReference>
<name>A0A6J4LYK0_9ACTN</name>
<dbReference type="CDD" id="cd06170">
    <property type="entry name" value="LuxR_C_like"/>
    <property type="match status" value="1"/>
</dbReference>
<dbReference type="PROSITE" id="PS50043">
    <property type="entry name" value="HTH_LUXR_2"/>
    <property type="match status" value="1"/>
</dbReference>
<gene>
    <name evidence="8" type="ORF">AVDCRST_MAG16-1849</name>
</gene>
<evidence type="ECO:0000313" key="8">
    <source>
        <dbReference type="EMBL" id="CAA9341552.1"/>
    </source>
</evidence>
<organism evidence="8">
    <name type="scientific">uncultured Frankineae bacterium</name>
    <dbReference type="NCBI Taxonomy" id="437475"/>
    <lineage>
        <taxon>Bacteria</taxon>
        <taxon>Bacillati</taxon>
        <taxon>Actinomycetota</taxon>
        <taxon>Actinomycetes</taxon>
        <taxon>Frankiales</taxon>
        <taxon>environmental samples</taxon>
    </lineage>
</organism>
<feature type="modified residue" description="4-aspartylphosphate" evidence="5">
    <location>
        <position position="55"/>
    </location>
</feature>
<dbReference type="SUPFAM" id="SSF52172">
    <property type="entry name" value="CheY-like"/>
    <property type="match status" value="1"/>
</dbReference>
<dbReference type="EMBL" id="CADCUE010000166">
    <property type="protein sequence ID" value="CAA9341552.1"/>
    <property type="molecule type" value="Genomic_DNA"/>
</dbReference>
<dbReference type="InterPro" id="IPR001789">
    <property type="entry name" value="Sig_transdc_resp-reg_receiver"/>
</dbReference>
<dbReference type="Pfam" id="PF00072">
    <property type="entry name" value="Response_reg"/>
    <property type="match status" value="1"/>
</dbReference>
<dbReference type="InterPro" id="IPR058245">
    <property type="entry name" value="NreC/VraR/RcsB-like_REC"/>
</dbReference>
<dbReference type="PANTHER" id="PTHR43214:SF24">
    <property type="entry name" value="TRANSCRIPTIONAL REGULATORY PROTEIN NARL-RELATED"/>
    <property type="match status" value="1"/>
</dbReference>
<proteinExistence type="predicted"/>
<reference evidence="8" key="1">
    <citation type="submission" date="2020-02" db="EMBL/GenBank/DDBJ databases">
        <authorList>
            <person name="Meier V. D."/>
        </authorList>
    </citation>
    <scope>NUCLEOTIDE SEQUENCE</scope>
    <source>
        <strain evidence="8">AVDCRST_MAG16</strain>
    </source>
</reference>
<keyword evidence="2" id="KW-0805">Transcription regulation</keyword>
<dbReference type="PANTHER" id="PTHR43214">
    <property type="entry name" value="TWO-COMPONENT RESPONSE REGULATOR"/>
    <property type="match status" value="1"/>
</dbReference>
<dbReference type="PROSITE" id="PS50110">
    <property type="entry name" value="RESPONSE_REGULATORY"/>
    <property type="match status" value="1"/>
</dbReference>
<evidence type="ECO:0000256" key="2">
    <source>
        <dbReference type="ARBA" id="ARBA00023015"/>
    </source>
</evidence>
<evidence type="ECO:0008006" key="9">
    <source>
        <dbReference type="Google" id="ProtNLM"/>
    </source>
</evidence>
<dbReference type="SUPFAM" id="SSF46894">
    <property type="entry name" value="C-terminal effector domain of the bipartite response regulators"/>
    <property type="match status" value="1"/>
</dbReference>
<keyword evidence="3" id="KW-0238">DNA-binding</keyword>
<evidence type="ECO:0000256" key="4">
    <source>
        <dbReference type="ARBA" id="ARBA00023163"/>
    </source>
</evidence>
<keyword evidence="4" id="KW-0804">Transcription</keyword>
<dbReference type="GO" id="GO:0000160">
    <property type="term" value="P:phosphorelay signal transduction system"/>
    <property type="evidence" value="ECO:0007669"/>
    <property type="project" value="InterPro"/>
</dbReference>
<feature type="domain" description="HTH luxR-type" evidence="6">
    <location>
        <begin position="139"/>
        <end position="204"/>
    </location>
</feature>
<dbReference type="InterPro" id="IPR000792">
    <property type="entry name" value="Tscrpt_reg_LuxR_C"/>
</dbReference>
<dbReference type="AlphaFoldDB" id="A0A6J4LYK0"/>
<dbReference type="GO" id="GO:0006355">
    <property type="term" value="P:regulation of DNA-templated transcription"/>
    <property type="evidence" value="ECO:0007669"/>
    <property type="project" value="InterPro"/>
</dbReference>
<feature type="domain" description="Response regulatory" evidence="7">
    <location>
        <begin position="4"/>
        <end position="120"/>
    </location>
</feature>